<proteinExistence type="predicted"/>
<evidence type="ECO:0000313" key="1">
    <source>
        <dbReference type="EMBL" id="KYO17986.1"/>
    </source>
</evidence>
<organism evidence="1 2">
    <name type="scientific">Alligator mississippiensis</name>
    <name type="common">American alligator</name>
    <dbReference type="NCBI Taxonomy" id="8496"/>
    <lineage>
        <taxon>Eukaryota</taxon>
        <taxon>Metazoa</taxon>
        <taxon>Chordata</taxon>
        <taxon>Craniata</taxon>
        <taxon>Vertebrata</taxon>
        <taxon>Euteleostomi</taxon>
        <taxon>Archelosauria</taxon>
        <taxon>Archosauria</taxon>
        <taxon>Crocodylia</taxon>
        <taxon>Alligatoridae</taxon>
        <taxon>Alligatorinae</taxon>
        <taxon>Alligator</taxon>
    </lineage>
</organism>
<evidence type="ECO:0000313" key="2">
    <source>
        <dbReference type="Proteomes" id="UP000050525"/>
    </source>
</evidence>
<reference evidence="1 2" key="1">
    <citation type="journal article" date="2012" name="Genome Biol.">
        <title>Sequencing three crocodilian genomes to illuminate the evolution of archosaurs and amniotes.</title>
        <authorList>
            <person name="St John J.A."/>
            <person name="Braun E.L."/>
            <person name="Isberg S.R."/>
            <person name="Miles L.G."/>
            <person name="Chong A.Y."/>
            <person name="Gongora J."/>
            <person name="Dalzell P."/>
            <person name="Moran C."/>
            <person name="Bed'hom B."/>
            <person name="Abzhanov A."/>
            <person name="Burgess S.C."/>
            <person name="Cooksey A.M."/>
            <person name="Castoe T.A."/>
            <person name="Crawford N.G."/>
            <person name="Densmore L.D."/>
            <person name="Drew J.C."/>
            <person name="Edwards S.V."/>
            <person name="Faircloth B.C."/>
            <person name="Fujita M.K."/>
            <person name="Greenwold M.J."/>
            <person name="Hoffmann F.G."/>
            <person name="Howard J.M."/>
            <person name="Iguchi T."/>
            <person name="Janes D.E."/>
            <person name="Khan S.Y."/>
            <person name="Kohno S."/>
            <person name="de Koning A.J."/>
            <person name="Lance S.L."/>
            <person name="McCarthy F.M."/>
            <person name="McCormack J.E."/>
            <person name="Merchant M.E."/>
            <person name="Peterson D.G."/>
            <person name="Pollock D.D."/>
            <person name="Pourmand N."/>
            <person name="Raney B.J."/>
            <person name="Roessler K.A."/>
            <person name="Sanford J.R."/>
            <person name="Sawyer R.H."/>
            <person name="Schmidt C.J."/>
            <person name="Triplett E.W."/>
            <person name="Tuberville T.D."/>
            <person name="Venegas-Anaya M."/>
            <person name="Howard J.T."/>
            <person name="Jarvis E.D."/>
            <person name="Guillette L.J.Jr."/>
            <person name="Glenn T.C."/>
            <person name="Green R.E."/>
            <person name="Ray D.A."/>
        </authorList>
    </citation>
    <scope>NUCLEOTIDE SEQUENCE [LARGE SCALE GENOMIC DNA]</scope>
    <source>
        <strain evidence="1">KSC_2009_1</strain>
    </source>
</reference>
<protein>
    <submittedName>
        <fullName evidence="1">Uncharacterized protein</fullName>
    </submittedName>
</protein>
<dbReference type="Proteomes" id="UP000050525">
    <property type="component" value="Unassembled WGS sequence"/>
</dbReference>
<gene>
    <name evidence="1" type="ORF">Y1Q_0011600</name>
</gene>
<accession>A0A151M0K3</accession>
<sequence length="109" mass="12432">MCTRTTDCFSALYMQKTIHRIDLTLWEQTHVLFTGLQQTELIVIKSNQECPENECGRKGVRIRSMMASTVQGTQKVILLKYPHTPLRIPVGHQGTLSHSVSRHASDRQL</sequence>
<dbReference type="EMBL" id="AKHW03006853">
    <property type="protein sequence ID" value="KYO17986.1"/>
    <property type="molecule type" value="Genomic_DNA"/>
</dbReference>
<comment type="caution">
    <text evidence="1">The sequence shown here is derived from an EMBL/GenBank/DDBJ whole genome shotgun (WGS) entry which is preliminary data.</text>
</comment>
<dbReference type="AlphaFoldDB" id="A0A151M0K3"/>
<name>A0A151M0K3_ALLMI</name>
<keyword evidence="2" id="KW-1185">Reference proteome</keyword>